<keyword evidence="5" id="KW-0106">Calcium</keyword>
<dbReference type="PANTHER" id="PTHR34218">
    <property type="entry name" value="PEPTIDASE S45 PENICILLIN AMIDASE"/>
    <property type="match status" value="1"/>
</dbReference>
<dbReference type="Pfam" id="PF01804">
    <property type="entry name" value="Penicil_amidase"/>
    <property type="match status" value="1"/>
</dbReference>
<gene>
    <name evidence="6" type="ORF">DFJ68_2234</name>
</gene>
<dbReference type="GO" id="GO:0017000">
    <property type="term" value="P:antibiotic biosynthetic process"/>
    <property type="evidence" value="ECO:0007669"/>
    <property type="project" value="InterPro"/>
</dbReference>
<dbReference type="SUPFAM" id="SSF56235">
    <property type="entry name" value="N-terminal nucleophile aminohydrolases (Ntn hydrolases)"/>
    <property type="match status" value="1"/>
</dbReference>
<dbReference type="AlphaFoldDB" id="A0A495Y0W6"/>
<evidence type="ECO:0000313" key="6">
    <source>
        <dbReference type="EMBL" id="RKT78784.1"/>
    </source>
</evidence>
<name>A0A495Y0W6_9MICO</name>
<keyword evidence="5" id="KW-0479">Metal-binding</keyword>
<dbReference type="InterPro" id="IPR014395">
    <property type="entry name" value="Pen/GL7ACA/AHL_acylase"/>
</dbReference>
<evidence type="ECO:0000256" key="5">
    <source>
        <dbReference type="PIRSR" id="PIRSR001227-2"/>
    </source>
</evidence>
<dbReference type="InterPro" id="IPR043146">
    <property type="entry name" value="Penicillin_amidase_N_B-knob"/>
</dbReference>
<dbReference type="OrthoDB" id="9759796at2"/>
<dbReference type="Gene3D" id="1.10.1400.10">
    <property type="match status" value="1"/>
</dbReference>
<comment type="cofactor">
    <cofactor evidence="5">
        <name>Ca(2+)</name>
        <dbReference type="ChEBI" id="CHEBI:29108"/>
    </cofactor>
    <text evidence="5">Binds 1 Ca(2+) ion per dimer.</text>
</comment>
<dbReference type="InterPro" id="IPR029055">
    <property type="entry name" value="Ntn_hydrolases_N"/>
</dbReference>
<comment type="similarity">
    <text evidence="1">Belongs to the peptidase S45 family.</text>
</comment>
<dbReference type="EMBL" id="RBXT01000001">
    <property type="protein sequence ID" value="RKT78784.1"/>
    <property type="molecule type" value="Genomic_DNA"/>
</dbReference>
<dbReference type="InterPro" id="IPR002692">
    <property type="entry name" value="S45"/>
</dbReference>
<protein>
    <submittedName>
        <fullName evidence="6">Penicillin amidase</fullName>
    </submittedName>
</protein>
<reference evidence="6 7" key="1">
    <citation type="submission" date="2018-10" db="EMBL/GenBank/DDBJ databases">
        <title>Sequencing the genomes of 1000 actinobacteria strains.</title>
        <authorList>
            <person name="Klenk H.-P."/>
        </authorList>
    </citation>
    <scope>NUCLEOTIDE SEQUENCE [LARGE SCALE GENOMIC DNA]</scope>
    <source>
        <strain evidence="6 7">DSM 44267</strain>
    </source>
</reference>
<keyword evidence="2" id="KW-0378">Hydrolase</keyword>
<organism evidence="6 7">
    <name type="scientific">Terracoccus luteus</name>
    <dbReference type="NCBI Taxonomy" id="53356"/>
    <lineage>
        <taxon>Bacteria</taxon>
        <taxon>Bacillati</taxon>
        <taxon>Actinomycetota</taxon>
        <taxon>Actinomycetes</taxon>
        <taxon>Micrococcales</taxon>
        <taxon>Intrasporangiaceae</taxon>
        <taxon>Terracoccus</taxon>
    </lineage>
</organism>
<accession>A0A495Y0W6</accession>
<evidence type="ECO:0000256" key="3">
    <source>
        <dbReference type="ARBA" id="ARBA00023145"/>
    </source>
</evidence>
<feature type="binding site" evidence="5">
    <location>
        <position position="370"/>
    </location>
    <ligand>
        <name>Ca(2+)</name>
        <dbReference type="ChEBI" id="CHEBI:29108"/>
    </ligand>
</feature>
<dbReference type="PIRSF" id="PIRSF001227">
    <property type="entry name" value="Pen_acylase"/>
    <property type="match status" value="1"/>
</dbReference>
<dbReference type="Gene3D" id="3.60.20.10">
    <property type="entry name" value="Glutamine Phosphoribosylpyrophosphate, subunit 1, domain 1"/>
    <property type="match status" value="1"/>
</dbReference>
<dbReference type="Proteomes" id="UP000278440">
    <property type="component" value="Unassembled WGS sequence"/>
</dbReference>
<feature type="binding site" evidence="5">
    <location>
        <position position="201"/>
    </location>
    <ligand>
        <name>Ca(2+)</name>
        <dbReference type="ChEBI" id="CHEBI:29108"/>
    </ligand>
</feature>
<dbReference type="Gene3D" id="1.10.439.10">
    <property type="entry name" value="Penicillin Amidohydrolase, domain 1"/>
    <property type="match status" value="1"/>
</dbReference>
<evidence type="ECO:0000256" key="2">
    <source>
        <dbReference type="ARBA" id="ARBA00022801"/>
    </source>
</evidence>
<evidence type="ECO:0000256" key="4">
    <source>
        <dbReference type="PIRSR" id="PIRSR001227-1"/>
    </source>
</evidence>
<dbReference type="CDD" id="cd03747">
    <property type="entry name" value="Ntn_PGA_like"/>
    <property type="match status" value="1"/>
</dbReference>
<dbReference type="InterPro" id="IPR023343">
    <property type="entry name" value="Penicillin_amidase_dom1"/>
</dbReference>
<dbReference type="PANTHER" id="PTHR34218:SF4">
    <property type="entry name" value="ACYL-HOMOSERINE LACTONE ACYLASE QUIP"/>
    <property type="match status" value="1"/>
</dbReference>
<dbReference type="GO" id="GO:0046872">
    <property type="term" value="F:metal ion binding"/>
    <property type="evidence" value="ECO:0007669"/>
    <property type="project" value="UniProtKB-KW"/>
</dbReference>
<sequence length="864" mass="94041">MPRKKLVRRVGLSALAFVLVAVVALSIFAISTVRQPFPQTGGTLEVEGLSGQVQVSRDARGIPTIYADTATDLFRAQGYVSAQDRFFEMDLRRHITAGRLSELVGASGLQTDRVIRTMGWRRVAEAELPRLAPETRQYLQAYADGVNAYIRAEGSAASMSLEYRLLATRNPDYRVEPWSPVDSLAWLKAMAWDLRGDYDDELTRARLSRGGRTPVSQINLLYPPYPYERNLPILSSDDWKPRSADATSQAAAPVPAVASALRAPTTQSALDRTASAIEAIPATFGKGEDIGSNSWVVSGSRTTTGKPLLANDPHLSLAIPSIWSQVNLQCRTLSTSCPFQVSGFSFSGLPGVVIGHNQKVAWGFTNLGPDVTDFYLEQVTGDTYLRDGQQVPLQSRTETIKVAGGADVPITVRSTVHGPILSDAVPSVEEAGDRVVVRGAPQSSSFAVSLAWTALTPGTTADAIFAMDRATSWQEFRSAAELFAVPSQNLVYADTDGHIGYQAPGVIPVRRSATSGAPPGYWPSPGWDSQWDWRGTVPFDEMPYAYDPPEGYIVTANQAVTAADEPFLTTEWDAGFRAQRIRELINGAGKVSPQKMSDIQGDVRNTFAPMLSERLLQVQVDDFTAQAQLLLRDWDGSQPSGTGRDSASAAYYNAVWKHLLEYTFDELPNDIAPNGGSRWMVVMEQLLKDPDNDWWDDRTTPGVVEGSGEILKRALVEARLDLARELGKVPATWRWGRLHQLELTHQVMGDPSLPEVVRSIFDRGGIELGGGSSIVNANGWDAAEPGYAVTSGPSMRMVVDLSDLDASRWVNSTGQSGHAYNAHYADQINAWVANEPFPWPFSRQAVSDASDVELTLTPPGSPAG</sequence>
<keyword evidence="7" id="KW-1185">Reference proteome</keyword>
<dbReference type="Gene3D" id="2.30.120.10">
    <property type="match status" value="1"/>
</dbReference>
<evidence type="ECO:0000313" key="7">
    <source>
        <dbReference type="Proteomes" id="UP000278440"/>
    </source>
</evidence>
<dbReference type="RefSeq" id="WP_121033230.1">
    <property type="nucleotide sequence ID" value="NZ_RBXT01000001.1"/>
</dbReference>
<dbReference type="InterPro" id="IPR043147">
    <property type="entry name" value="Penicillin_amidase_A-knob"/>
</dbReference>
<feature type="active site" description="Nucleophile" evidence="4">
    <location>
        <position position="292"/>
    </location>
</feature>
<comment type="caution">
    <text evidence="6">The sequence shown here is derived from an EMBL/GenBank/DDBJ whole genome shotgun (WGS) entry which is preliminary data.</text>
</comment>
<feature type="binding site" evidence="5">
    <location>
        <position position="373"/>
    </location>
    <ligand>
        <name>Ca(2+)</name>
        <dbReference type="ChEBI" id="CHEBI:29108"/>
    </ligand>
</feature>
<dbReference type="GO" id="GO:0016811">
    <property type="term" value="F:hydrolase activity, acting on carbon-nitrogen (but not peptide) bonds, in linear amides"/>
    <property type="evidence" value="ECO:0007669"/>
    <property type="project" value="InterPro"/>
</dbReference>
<proteinExistence type="inferred from homology"/>
<evidence type="ECO:0000256" key="1">
    <source>
        <dbReference type="ARBA" id="ARBA00006586"/>
    </source>
</evidence>
<keyword evidence="3" id="KW-0865">Zymogen</keyword>